<name>A0A9E2BHP9_PSYF1</name>
<dbReference type="EMBL" id="QLTW01000174">
    <property type="protein sequence ID" value="MBT9145790.1"/>
    <property type="molecule type" value="Genomic_DNA"/>
</dbReference>
<protein>
    <submittedName>
        <fullName evidence="1">Uncharacterized protein</fullName>
    </submittedName>
</protein>
<evidence type="ECO:0000313" key="2">
    <source>
        <dbReference type="Proteomes" id="UP000811545"/>
    </source>
</evidence>
<reference evidence="1 2" key="1">
    <citation type="journal article" date="2021" name="bioRxiv">
        <title>Unique metabolic strategies in Hadean analogues reveal hints for primordial physiology.</title>
        <authorList>
            <person name="Nobu M.K."/>
            <person name="Nakai R."/>
            <person name="Tamazawa S."/>
            <person name="Mori H."/>
            <person name="Toyoda A."/>
            <person name="Ijiri A."/>
            <person name="Suzuki S."/>
            <person name="Kurokawa K."/>
            <person name="Kamagata Y."/>
            <person name="Tamaki H."/>
        </authorList>
    </citation>
    <scope>NUCLEOTIDE SEQUENCE [LARGE SCALE GENOMIC DNA]</scope>
    <source>
        <strain evidence="1">BS525</strain>
    </source>
</reference>
<dbReference type="Proteomes" id="UP000811545">
    <property type="component" value="Unassembled WGS sequence"/>
</dbReference>
<dbReference type="AlphaFoldDB" id="A0A9E2BHP9"/>
<organism evidence="1 2">
    <name type="scientific">Psychracetigena formicireducens</name>
    <dbReference type="NCBI Taxonomy" id="2986056"/>
    <lineage>
        <taxon>Bacteria</taxon>
        <taxon>Bacillati</taxon>
        <taxon>Candidatus Lithacetigenota</taxon>
        <taxon>Candidatus Psychracetigena</taxon>
    </lineage>
</organism>
<evidence type="ECO:0000313" key="1">
    <source>
        <dbReference type="EMBL" id="MBT9145790.1"/>
    </source>
</evidence>
<comment type="caution">
    <text evidence="1">The sequence shown here is derived from an EMBL/GenBank/DDBJ whole genome shotgun (WGS) entry which is preliminary data.</text>
</comment>
<sequence>MARDSDILYQLFPRATEKEIVILPLPDMVDTICKDINYLQIEEKITKEQIEEQKNKLKAMLGKAEAGITEKYKITWKEQVNKRLDTKKIKTEAPEIYEQFSVLSESRVLRIETLKREEEKNE</sequence>
<accession>A0A9E2BHP9</accession>
<gene>
    <name evidence="1" type="ORF">DDT42_01667</name>
</gene>
<proteinExistence type="predicted"/>